<keyword evidence="1" id="KW-0614">Plasmid</keyword>
<proteinExistence type="predicted"/>
<name>W4M0K9_ENTF1</name>
<dbReference type="HOGENOM" id="CLU_174581_0_1_7"/>
<evidence type="ECO:0000313" key="1">
    <source>
        <dbReference type="EMBL" id="ETX03521.1"/>
    </source>
</evidence>
<comment type="caution">
    <text evidence="1">The sequence shown here is derived from an EMBL/GenBank/DDBJ whole genome shotgun (WGS) entry which is preliminary data.</text>
</comment>
<evidence type="ECO:0000313" key="2">
    <source>
        <dbReference type="Proteomes" id="UP000019141"/>
    </source>
</evidence>
<keyword evidence="2" id="KW-1185">Reference proteome</keyword>
<organism evidence="1 2">
    <name type="scientific">Entotheonella factor</name>
    <dbReference type="NCBI Taxonomy" id="1429438"/>
    <lineage>
        <taxon>Bacteria</taxon>
        <taxon>Pseudomonadati</taxon>
        <taxon>Nitrospinota/Tectimicrobiota group</taxon>
        <taxon>Candidatus Tectimicrobiota</taxon>
        <taxon>Candidatus Entotheonellia</taxon>
        <taxon>Candidatus Entotheonellales</taxon>
        <taxon>Candidatus Entotheonellaceae</taxon>
        <taxon>Candidatus Entotheonella</taxon>
    </lineage>
</organism>
<dbReference type="EMBL" id="AZHW01000033">
    <property type="protein sequence ID" value="ETX03521.1"/>
    <property type="molecule type" value="Genomic_DNA"/>
</dbReference>
<dbReference type="Pfam" id="PF03683">
    <property type="entry name" value="UPF0175"/>
    <property type="match status" value="1"/>
</dbReference>
<accession>W4M0K9</accession>
<dbReference type="AlphaFoldDB" id="W4M0K9"/>
<sequence>MVRARDFVDARLYPTEEDVVQDAFRHLLRARPDLRIRLAVHRYETESLSAAKAASLAGVSWAQMKDILMEHQVPLRLGAETLEEAEQEAQALRAFFQDPA</sequence>
<reference evidence="1 2" key="1">
    <citation type="journal article" date="2014" name="Nature">
        <title>An environmental bacterial taxon with a large and distinct metabolic repertoire.</title>
        <authorList>
            <person name="Wilson M.C."/>
            <person name="Mori T."/>
            <person name="Ruckert C."/>
            <person name="Uria A.R."/>
            <person name="Helf M.J."/>
            <person name="Takada K."/>
            <person name="Gernert C."/>
            <person name="Steffens U.A."/>
            <person name="Heycke N."/>
            <person name="Schmitt S."/>
            <person name="Rinke C."/>
            <person name="Helfrich E.J."/>
            <person name="Brachmann A.O."/>
            <person name="Gurgui C."/>
            <person name="Wakimoto T."/>
            <person name="Kracht M."/>
            <person name="Crusemann M."/>
            <person name="Hentschel U."/>
            <person name="Abe I."/>
            <person name="Matsunaga S."/>
            <person name="Kalinowski J."/>
            <person name="Takeyama H."/>
            <person name="Piel J."/>
        </authorList>
    </citation>
    <scope>NUCLEOTIDE SEQUENCE [LARGE SCALE GENOMIC DNA]</scope>
    <source>
        <strain evidence="2">TSY1</strain>
        <plasmid evidence="1">pTSY</plasmid>
    </source>
</reference>
<protein>
    <submittedName>
        <fullName evidence="1">Uncharacterized protein</fullName>
    </submittedName>
</protein>
<geneLocation type="plasmid" evidence="1">
    <name>pTSY</name>
</geneLocation>
<dbReference type="Proteomes" id="UP000019141">
    <property type="component" value="Unassembled WGS sequence"/>
</dbReference>
<gene>
    <name evidence="1" type="ORF">ETSY1_46965</name>
</gene>
<dbReference type="InterPro" id="IPR005368">
    <property type="entry name" value="UPF0175"/>
</dbReference>